<dbReference type="Pfam" id="PF01636">
    <property type="entry name" value="APH"/>
    <property type="match status" value="1"/>
</dbReference>
<dbReference type="RefSeq" id="WP_271689228.1">
    <property type="nucleotide sequence ID" value="NZ_CP116423.1"/>
</dbReference>
<dbReference type="SUPFAM" id="SSF56112">
    <property type="entry name" value="Protein kinase-like (PK-like)"/>
    <property type="match status" value="1"/>
</dbReference>
<dbReference type="InterPro" id="IPR002575">
    <property type="entry name" value="Aminoglycoside_PTrfase"/>
</dbReference>
<dbReference type="GO" id="GO:0047992">
    <property type="term" value="F:hydroxylysine kinase activity"/>
    <property type="evidence" value="ECO:0007669"/>
    <property type="project" value="UniProtKB-EC"/>
</dbReference>
<comment type="catalytic activity">
    <reaction evidence="5">
        <text>(5R)-5-hydroxy-L-lysine + GTP = (5R)-5-phosphooxy-L-lysine + GDP + H(+)</text>
        <dbReference type="Rhea" id="RHEA:19049"/>
        <dbReference type="ChEBI" id="CHEBI:15378"/>
        <dbReference type="ChEBI" id="CHEBI:37565"/>
        <dbReference type="ChEBI" id="CHEBI:57882"/>
        <dbReference type="ChEBI" id="CHEBI:58189"/>
        <dbReference type="ChEBI" id="CHEBI:58357"/>
        <dbReference type="EC" id="2.7.1.81"/>
    </reaction>
</comment>
<evidence type="ECO:0000256" key="1">
    <source>
        <dbReference type="ARBA" id="ARBA00004496"/>
    </source>
</evidence>
<dbReference type="AlphaFoldDB" id="A0AAX3LQP2"/>
<evidence type="ECO:0000256" key="7">
    <source>
        <dbReference type="ARBA" id="ARBA00038873"/>
    </source>
</evidence>
<dbReference type="PANTHER" id="PTHR21064:SF1">
    <property type="entry name" value="HYDROXYLYSINE KINASE"/>
    <property type="match status" value="1"/>
</dbReference>
<dbReference type="GO" id="GO:0005737">
    <property type="term" value="C:cytoplasm"/>
    <property type="evidence" value="ECO:0007669"/>
    <property type="project" value="UniProtKB-SubCell"/>
</dbReference>
<evidence type="ECO:0000313" key="11">
    <source>
        <dbReference type="Proteomes" id="UP001210770"/>
    </source>
</evidence>
<evidence type="ECO:0000259" key="9">
    <source>
        <dbReference type="Pfam" id="PF01636"/>
    </source>
</evidence>
<feature type="domain" description="Aminoglycoside phosphotransferase" evidence="9">
    <location>
        <begin position="57"/>
        <end position="285"/>
    </location>
</feature>
<comment type="subcellular location">
    <subcellularLocation>
        <location evidence="1">Cytoplasm</location>
    </subcellularLocation>
</comment>
<name>A0AAX3LQP2_9RHOB</name>
<evidence type="ECO:0000256" key="5">
    <source>
        <dbReference type="ARBA" id="ARBA00036820"/>
    </source>
</evidence>
<evidence type="ECO:0000256" key="6">
    <source>
        <dbReference type="ARBA" id="ARBA00037368"/>
    </source>
</evidence>
<accession>A0AAX3LQP2</accession>
<evidence type="ECO:0000256" key="2">
    <source>
        <dbReference type="ARBA" id="ARBA00022490"/>
    </source>
</evidence>
<gene>
    <name evidence="10" type="ORF">PL336_04150</name>
</gene>
<evidence type="ECO:0000256" key="3">
    <source>
        <dbReference type="ARBA" id="ARBA00022679"/>
    </source>
</evidence>
<evidence type="ECO:0000256" key="4">
    <source>
        <dbReference type="ARBA" id="ARBA00022777"/>
    </source>
</evidence>
<dbReference type="InterPro" id="IPR011009">
    <property type="entry name" value="Kinase-like_dom_sf"/>
</dbReference>
<proteinExistence type="predicted"/>
<keyword evidence="3" id="KW-0808">Transferase</keyword>
<dbReference type="Gene3D" id="3.90.1200.10">
    <property type="match status" value="1"/>
</dbReference>
<reference evidence="10" key="1">
    <citation type="submission" date="2023-01" db="EMBL/GenBank/DDBJ databases">
        <title>Comparative genomic analysis of cold water coral derived Sulfitobacter faviae: insights into their metabolism and habitat adaptation.</title>
        <authorList>
            <person name="Guo Y."/>
            <person name="Lin S."/>
            <person name="Huang Z."/>
            <person name="Tang K."/>
            <person name="Wang X."/>
        </authorList>
    </citation>
    <scope>NUCLEOTIDE SEQUENCE</scope>
    <source>
        <strain evidence="10">SCSIO W_1865</strain>
    </source>
</reference>
<comment type="function">
    <text evidence="6">Catalyzes the GTP-dependent phosphorylation of 5-hydroxy-L-lysine.</text>
</comment>
<dbReference type="EC" id="2.7.1.81" evidence="7"/>
<dbReference type="Proteomes" id="UP001210770">
    <property type="component" value="Chromosome"/>
</dbReference>
<keyword evidence="2" id="KW-0963">Cytoplasm</keyword>
<sequence length="370" mass="39265">MTEAGITPHGGLPPFLSGVLVEETGAQTDLLAQDPPAFDAARAAEVALRCYGISGEIEPLAAEKDANFLITLTTGEKALLKITNAAEDRAVTDMQTAALMHLAAADPELPVQRICASLNGKAAEVATAADGQPHVVRLMSFLGGTVLSNATPQPGLYRALGDFHARVTLGLRGFFHPAGGHFLQWDIKQAGHLRPLLADVRDAALRQQLQHRLDQFDAETAPRLPHLRAQIVHNDFNPHNILVDAPQAQYPVGLIDFGDMVHTPLACDLAVACSYQLGQGTDPLGAICEMVAGFAARLPLEAEEVALLPSLIRLRHATTLAIGASRARRYPENAPYILRNAAASQRGLAALDHVGDAAAIKALHHAAGTE</sequence>
<protein>
    <recommendedName>
        <fullName evidence="8">Hydroxylysine kinase</fullName>
        <ecNumber evidence="7">2.7.1.81</ecNumber>
    </recommendedName>
</protein>
<dbReference type="InterPro" id="IPR050249">
    <property type="entry name" value="Pseudomonas-type_ThrB"/>
</dbReference>
<evidence type="ECO:0000313" key="10">
    <source>
        <dbReference type="EMBL" id="WCE71042.1"/>
    </source>
</evidence>
<dbReference type="EMBL" id="CP116423">
    <property type="protein sequence ID" value="WCE71042.1"/>
    <property type="molecule type" value="Genomic_DNA"/>
</dbReference>
<keyword evidence="4" id="KW-0418">Kinase</keyword>
<evidence type="ECO:0000256" key="8">
    <source>
        <dbReference type="ARBA" id="ARBA00040505"/>
    </source>
</evidence>
<dbReference type="PANTHER" id="PTHR21064">
    <property type="entry name" value="AMINOGLYCOSIDE PHOSPHOTRANSFERASE DOMAIN-CONTAINING PROTEIN-RELATED"/>
    <property type="match status" value="1"/>
</dbReference>
<organism evidence="10 11">
    <name type="scientific">Sulfitobacter faviae</name>
    <dbReference type="NCBI Taxonomy" id="1775881"/>
    <lineage>
        <taxon>Bacteria</taxon>
        <taxon>Pseudomonadati</taxon>
        <taxon>Pseudomonadota</taxon>
        <taxon>Alphaproteobacteria</taxon>
        <taxon>Rhodobacterales</taxon>
        <taxon>Roseobacteraceae</taxon>
        <taxon>Sulfitobacter</taxon>
    </lineage>
</organism>